<accession>A0A067SL51</accession>
<feature type="signal peptide" evidence="2">
    <location>
        <begin position="1"/>
        <end position="20"/>
    </location>
</feature>
<feature type="chain" id="PRO_5001648466" description="Ecp2 effector protein domain-containing protein" evidence="2">
    <location>
        <begin position="21"/>
        <end position="271"/>
    </location>
</feature>
<keyword evidence="2" id="KW-0732">Signal</keyword>
<sequence>MRSAFSLVLAVASLFATVGAVPADTPNVPGTIVKGEYRSVSSNLLPSTIQTLMPYSAVWPNGVVESKMSADEYFGTGKVDKRQVIDLVGATCQSTCSGAPGTGPNQADCSVIVNQMWSEGTQQFSVSPSANVLFVTYRSCKVTFVNFTGNVVVYQDNDWGSVANYLAGACNAAHGFAAGKCTFDEANAFIQSSGSNGHEEFWTMLSSWMLDYKEYSHELQSDLRTKTQRGGRIEASNKDQSTDRDYFHPIQNIGSRSRDNIWPTITSINFQ</sequence>
<dbReference type="OrthoDB" id="2990518at2759"/>
<dbReference type="Proteomes" id="UP000027222">
    <property type="component" value="Unassembled WGS sequence"/>
</dbReference>
<evidence type="ECO:0000256" key="1">
    <source>
        <dbReference type="SAM" id="MobiDB-lite"/>
    </source>
</evidence>
<proteinExistence type="predicted"/>
<evidence type="ECO:0008006" key="5">
    <source>
        <dbReference type="Google" id="ProtNLM"/>
    </source>
</evidence>
<dbReference type="EMBL" id="KL142415">
    <property type="protein sequence ID" value="KDR67458.1"/>
    <property type="molecule type" value="Genomic_DNA"/>
</dbReference>
<evidence type="ECO:0000313" key="4">
    <source>
        <dbReference type="Proteomes" id="UP000027222"/>
    </source>
</evidence>
<keyword evidence="4" id="KW-1185">Reference proteome</keyword>
<dbReference type="HOGENOM" id="CLU_089848_0_0_1"/>
<protein>
    <recommendedName>
        <fullName evidence="5">Ecp2 effector protein domain-containing protein</fullName>
    </recommendedName>
</protein>
<reference evidence="4" key="1">
    <citation type="journal article" date="2014" name="Proc. Natl. Acad. Sci. U.S.A.">
        <title>Extensive sampling of basidiomycete genomes demonstrates inadequacy of the white-rot/brown-rot paradigm for wood decay fungi.</title>
        <authorList>
            <person name="Riley R."/>
            <person name="Salamov A.A."/>
            <person name="Brown D.W."/>
            <person name="Nagy L.G."/>
            <person name="Floudas D."/>
            <person name="Held B.W."/>
            <person name="Levasseur A."/>
            <person name="Lombard V."/>
            <person name="Morin E."/>
            <person name="Otillar R."/>
            <person name="Lindquist E.A."/>
            <person name="Sun H."/>
            <person name="LaButti K.M."/>
            <person name="Schmutz J."/>
            <person name="Jabbour D."/>
            <person name="Luo H."/>
            <person name="Baker S.E."/>
            <person name="Pisabarro A.G."/>
            <person name="Walton J.D."/>
            <person name="Blanchette R.A."/>
            <person name="Henrissat B."/>
            <person name="Martin F."/>
            <person name="Cullen D."/>
            <person name="Hibbett D.S."/>
            <person name="Grigoriev I.V."/>
        </authorList>
    </citation>
    <scope>NUCLEOTIDE SEQUENCE [LARGE SCALE GENOMIC DNA]</scope>
    <source>
        <strain evidence="4">CBS 339.88</strain>
    </source>
</reference>
<evidence type="ECO:0000313" key="3">
    <source>
        <dbReference type="EMBL" id="KDR67458.1"/>
    </source>
</evidence>
<name>A0A067SL51_GALM3</name>
<feature type="non-terminal residue" evidence="3">
    <location>
        <position position="271"/>
    </location>
</feature>
<evidence type="ECO:0000256" key="2">
    <source>
        <dbReference type="SAM" id="SignalP"/>
    </source>
</evidence>
<gene>
    <name evidence="3" type="ORF">GALMADRAFT_283589</name>
</gene>
<dbReference type="AlphaFoldDB" id="A0A067SL51"/>
<feature type="region of interest" description="Disordered" evidence="1">
    <location>
        <begin position="226"/>
        <end position="246"/>
    </location>
</feature>
<organism evidence="3 4">
    <name type="scientific">Galerina marginata (strain CBS 339.88)</name>
    <dbReference type="NCBI Taxonomy" id="685588"/>
    <lineage>
        <taxon>Eukaryota</taxon>
        <taxon>Fungi</taxon>
        <taxon>Dikarya</taxon>
        <taxon>Basidiomycota</taxon>
        <taxon>Agaricomycotina</taxon>
        <taxon>Agaricomycetes</taxon>
        <taxon>Agaricomycetidae</taxon>
        <taxon>Agaricales</taxon>
        <taxon>Agaricineae</taxon>
        <taxon>Strophariaceae</taxon>
        <taxon>Galerina</taxon>
    </lineage>
</organism>